<protein>
    <submittedName>
        <fullName evidence="2">Uncharacterized protein</fullName>
    </submittedName>
</protein>
<dbReference type="AlphaFoldDB" id="A0A914SA63"/>
<reference evidence="2" key="1">
    <citation type="submission" date="2022-11" db="UniProtKB">
        <authorList>
            <consortium name="WormBaseParasite"/>
        </authorList>
    </citation>
    <scope>IDENTIFICATION</scope>
</reference>
<sequence length="39" mass="4451">MGDIGDCYGMITAEWFDDEISDFMYTFENDADGDFISRG</sequence>
<dbReference type="WBParaSite" id="PEQ_0001415501-mRNA-1">
    <property type="protein sequence ID" value="PEQ_0001415501-mRNA-1"/>
    <property type="gene ID" value="PEQ_0001415501"/>
</dbReference>
<keyword evidence="1" id="KW-1185">Reference proteome</keyword>
<accession>A0A914SA63</accession>
<name>A0A914SA63_PAREQ</name>
<dbReference type="Proteomes" id="UP000887564">
    <property type="component" value="Unplaced"/>
</dbReference>
<evidence type="ECO:0000313" key="2">
    <source>
        <dbReference type="WBParaSite" id="PEQ_0001415501-mRNA-1"/>
    </source>
</evidence>
<evidence type="ECO:0000313" key="1">
    <source>
        <dbReference type="Proteomes" id="UP000887564"/>
    </source>
</evidence>
<proteinExistence type="predicted"/>
<organism evidence="1 2">
    <name type="scientific">Parascaris equorum</name>
    <name type="common">Equine roundworm</name>
    <dbReference type="NCBI Taxonomy" id="6256"/>
    <lineage>
        <taxon>Eukaryota</taxon>
        <taxon>Metazoa</taxon>
        <taxon>Ecdysozoa</taxon>
        <taxon>Nematoda</taxon>
        <taxon>Chromadorea</taxon>
        <taxon>Rhabditida</taxon>
        <taxon>Spirurina</taxon>
        <taxon>Ascaridomorpha</taxon>
        <taxon>Ascaridoidea</taxon>
        <taxon>Ascarididae</taxon>
        <taxon>Parascaris</taxon>
    </lineage>
</organism>